<dbReference type="PIRSF" id="PIRSF018637">
    <property type="entry name" value="TrmK"/>
    <property type="match status" value="1"/>
</dbReference>
<dbReference type="PANTHER" id="PTHR38451:SF1">
    <property type="entry name" value="TRNA (ADENINE(22)-N(1))-METHYLTRANSFERASE"/>
    <property type="match status" value="1"/>
</dbReference>
<reference evidence="1 2" key="2">
    <citation type="journal article" date="2016" name="Int. J. Syst. Evol. Microbiol.">
        <title>Bacillus gobiensis sp. nov., isolated from a soil sample.</title>
        <authorList>
            <person name="Liu B."/>
            <person name="Liu G.H."/>
            <person name="Cetin S."/>
            <person name="Schumann P."/>
            <person name="Pan Z.Z."/>
            <person name="Chen Q.Q."/>
        </authorList>
    </citation>
    <scope>NUCLEOTIDE SEQUENCE [LARGE SCALE GENOMIC DNA]</scope>
    <source>
        <strain evidence="1 2">FJAT-4402</strain>
    </source>
</reference>
<evidence type="ECO:0000313" key="2">
    <source>
        <dbReference type="Proteomes" id="UP000067625"/>
    </source>
</evidence>
<dbReference type="RefSeq" id="WP_053603414.1">
    <property type="nucleotide sequence ID" value="NZ_CP012600.1"/>
</dbReference>
<dbReference type="GO" id="GO:0160105">
    <property type="term" value="F:tRNA (adenine(22)-N1)-methyltransferase activity"/>
    <property type="evidence" value="ECO:0007669"/>
    <property type="project" value="InterPro"/>
</dbReference>
<dbReference type="Gene3D" id="3.40.50.150">
    <property type="entry name" value="Vaccinia Virus protein VP39"/>
    <property type="match status" value="1"/>
</dbReference>
<evidence type="ECO:0000313" key="1">
    <source>
        <dbReference type="EMBL" id="ALC81653.1"/>
    </source>
</evidence>
<dbReference type="GO" id="GO:0032259">
    <property type="term" value="P:methylation"/>
    <property type="evidence" value="ECO:0007669"/>
    <property type="project" value="UniProtKB-KW"/>
</dbReference>
<organism evidence="1 2">
    <name type="scientific">Bacillus gobiensis</name>
    <dbReference type="NCBI Taxonomy" id="1441095"/>
    <lineage>
        <taxon>Bacteria</taxon>
        <taxon>Bacillati</taxon>
        <taxon>Bacillota</taxon>
        <taxon>Bacilli</taxon>
        <taxon>Bacillales</taxon>
        <taxon>Bacillaceae</taxon>
        <taxon>Bacillus</taxon>
    </lineage>
</organism>
<proteinExistence type="predicted"/>
<dbReference type="PATRIC" id="fig|1441095.3.peg.1883"/>
<gene>
    <name evidence="1" type="ORF">AM592_08575</name>
</gene>
<protein>
    <submittedName>
        <fullName evidence="1">SAM-dependent methyltransferase</fullName>
    </submittedName>
</protein>
<sequence>MNETKLSKRLETVALMLNEGCTFADIGSDHAYLPCYAVLNGIALKAIAGEISEGPYQSAVSQVIKSKLDSKISVRKGNGLEILTPGEVQCVTIAGMGGSLIAQILENGKDKLTGSERLVLQPNIHSHHVRTWLYKEHYEILQETILEEDDKIYEVIAAEKGDRDRPYQSIMFEAGILTGPLLAKEKNDVFRKKWSFELEHLNTIYTSVKKAADSETNREKMKEILTQINLIEEVLSHV</sequence>
<dbReference type="InterPro" id="IPR006901">
    <property type="entry name" value="TrmK"/>
</dbReference>
<dbReference type="Pfam" id="PF04816">
    <property type="entry name" value="TrmK"/>
    <property type="match status" value="1"/>
</dbReference>
<dbReference type="EMBL" id="CP012600">
    <property type="protein sequence ID" value="ALC81653.1"/>
    <property type="molecule type" value="Genomic_DNA"/>
</dbReference>
<keyword evidence="1" id="KW-0489">Methyltransferase</keyword>
<dbReference type="Gene3D" id="1.10.287.1890">
    <property type="match status" value="1"/>
</dbReference>
<dbReference type="OrthoDB" id="5881184at2"/>
<accession>A0A0M4G8S9</accession>
<dbReference type="SUPFAM" id="SSF53335">
    <property type="entry name" value="S-adenosyl-L-methionine-dependent methyltransferases"/>
    <property type="match status" value="1"/>
</dbReference>
<keyword evidence="2" id="KW-1185">Reference proteome</keyword>
<name>A0A0M4G8S9_9BACI</name>
<dbReference type="STRING" id="1441095.AM592_08575"/>
<dbReference type="AlphaFoldDB" id="A0A0M4G8S9"/>
<keyword evidence="1" id="KW-0808">Transferase</keyword>
<dbReference type="PANTHER" id="PTHR38451">
    <property type="entry name" value="TRNA (ADENINE(22)-N(1))-METHYLTRANSFERASE"/>
    <property type="match status" value="1"/>
</dbReference>
<reference evidence="2" key="1">
    <citation type="submission" date="2015-08" db="EMBL/GenBank/DDBJ databases">
        <title>Genome sequencing project for genomic taxonomy and phylogenomics of Bacillus-like bacteria.</title>
        <authorList>
            <person name="Liu B."/>
            <person name="Wang J."/>
            <person name="Zhu Y."/>
            <person name="Liu G."/>
            <person name="Chen Q."/>
            <person name="Chen Z."/>
            <person name="Lan J."/>
            <person name="Che J."/>
            <person name="Ge C."/>
            <person name="Shi H."/>
            <person name="Pan Z."/>
            <person name="Liu X."/>
        </authorList>
    </citation>
    <scope>NUCLEOTIDE SEQUENCE [LARGE SCALE GENOMIC DNA]</scope>
    <source>
        <strain evidence="2">FJAT-4402</strain>
    </source>
</reference>
<dbReference type="Proteomes" id="UP000067625">
    <property type="component" value="Chromosome"/>
</dbReference>
<dbReference type="InterPro" id="IPR029063">
    <property type="entry name" value="SAM-dependent_MTases_sf"/>
</dbReference>